<dbReference type="InterPro" id="IPR037202">
    <property type="entry name" value="ESCRT_assembly_dom"/>
</dbReference>
<evidence type="ECO:0000256" key="6">
    <source>
        <dbReference type="ARBA" id="ARBA00023054"/>
    </source>
</evidence>
<dbReference type="GO" id="GO:0008333">
    <property type="term" value="P:endosome to lysosome transport"/>
    <property type="evidence" value="ECO:0007669"/>
    <property type="project" value="TreeGrafter"/>
</dbReference>
<dbReference type="InterPro" id="IPR016135">
    <property type="entry name" value="UBQ-conjugating_enzyme/RWD"/>
</dbReference>
<dbReference type="PROSITE" id="PS51322">
    <property type="entry name" value="UEV"/>
    <property type="match status" value="1"/>
</dbReference>
<dbReference type="GO" id="GO:0015031">
    <property type="term" value="P:protein transport"/>
    <property type="evidence" value="ECO:0007669"/>
    <property type="project" value="UniProtKB-UniRule"/>
</dbReference>
<gene>
    <name evidence="11" type="ORF">FPAR1323_LOCUS5816</name>
</gene>
<dbReference type="Pfam" id="PF09454">
    <property type="entry name" value="Vps23_core"/>
    <property type="match status" value="1"/>
</dbReference>
<accession>A0A7S2FND4</accession>
<evidence type="ECO:0000256" key="7">
    <source>
        <dbReference type="PROSITE-ProRule" id="PRU00644"/>
    </source>
</evidence>
<dbReference type="SUPFAM" id="SSF140111">
    <property type="entry name" value="Endosomal sorting complex assembly domain"/>
    <property type="match status" value="1"/>
</dbReference>
<evidence type="ECO:0000313" key="11">
    <source>
        <dbReference type="EMBL" id="CAD9404467.1"/>
    </source>
</evidence>
<comment type="subcellular location">
    <subcellularLocation>
        <location evidence="1">Endosome</location>
    </subcellularLocation>
</comment>
<dbReference type="Gene3D" id="3.10.110.10">
    <property type="entry name" value="Ubiquitin Conjugating Enzyme"/>
    <property type="match status" value="1"/>
</dbReference>
<evidence type="ECO:0000259" key="10">
    <source>
        <dbReference type="PROSITE" id="PS51322"/>
    </source>
</evidence>
<protein>
    <recommendedName>
        <fullName evidence="12">UEV domain-containing protein</fullName>
    </recommendedName>
</protein>
<feature type="region of interest" description="Disordered" evidence="8">
    <location>
        <begin position="196"/>
        <end position="235"/>
    </location>
</feature>
<dbReference type="PANTHER" id="PTHR23306:SF3">
    <property type="entry name" value="TUMOR SUPPRESSOR PROTEIN 101"/>
    <property type="match status" value="1"/>
</dbReference>
<dbReference type="Pfam" id="PF05743">
    <property type="entry name" value="UEV"/>
    <property type="match status" value="1"/>
</dbReference>
<evidence type="ECO:0000256" key="1">
    <source>
        <dbReference type="ARBA" id="ARBA00004177"/>
    </source>
</evidence>
<dbReference type="SUPFAM" id="SSF54495">
    <property type="entry name" value="UBC-like"/>
    <property type="match status" value="1"/>
</dbReference>
<evidence type="ECO:0000256" key="8">
    <source>
        <dbReference type="SAM" id="MobiDB-lite"/>
    </source>
</evidence>
<feature type="region of interest" description="Disordered" evidence="8">
    <location>
        <begin position="142"/>
        <end position="168"/>
    </location>
</feature>
<dbReference type="CDD" id="cd11685">
    <property type="entry name" value="UEV_TSG101-like"/>
    <property type="match status" value="1"/>
</dbReference>
<evidence type="ECO:0000256" key="4">
    <source>
        <dbReference type="ARBA" id="ARBA00022753"/>
    </source>
</evidence>
<comment type="similarity">
    <text evidence="2">Belongs to the ubiquitin-conjugating enzyme family. UEV subfamily.</text>
</comment>
<feature type="domain" description="SB" evidence="9">
    <location>
        <begin position="327"/>
        <end position="390"/>
    </location>
</feature>
<keyword evidence="3 7" id="KW-0813">Transport</keyword>
<dbReference type="EMBL" id="HBGT01010654">
    <property type="protein sequence ID" value="CAD9404467.1"/>
    <property type="molecule type" value="Transcribed_RNA"/>
</dbReference>
<evidence type="ECO:0000256" key="3">
    <source>
        <dbReference type="ARBA" id="ARBA00022448"/>
    </source>
</evidence>
<dbReference type="Gene3D" id="6.10.140.820">
    <property type="match status" value="1"/>
</dbReference>
<dbReference type="SMART" id="SM00212">
    <property type="entry name" value="UBCc"/>
    <property type="match status" value="1"/>
</dbReference>
<keyword evidence="5 7" id="KW-0653">Protein transport</keyword>
<keyword evidence="6" id="KW-0175">Coiled coil</keyword>
<feature type="compositionally biased region" description="Low complexity" evidence="8">
    <location>
        <begin position="152"/>
        <end position="168"/>
    </location>
</feature>
<evidence type="ECO:0000256" key="5">
    <source>
        <dbReference type="ARBA" id="ARBA00022927"/>
    </source>
</evidence>
<dbReference type="PROSITE" id="PS51312">
    <property type="entry name" value="SB"/>
    <property type="match status" value="1"/>
</dbReference>
<proteinExistence type="inferred from homology"/>
<name>A0A7S2FND4_9STRA</name>
<dbReference type="PANTHER" id="PTHR23306">
    <property type="entry name" value="TUMOR SUSCEPTIBILITY GENE 101 PROTEIN-RELATED"/>
    <property type="match status" value="1"/>
</dbReference>
<keyword evidence="4" id="KW-0967">Endosome</keyword>
<feature type="domain" description="UEV" evidence="10">
    <location>
        <begin position="3"/>
        <end position="147"/>
    </location>
</feature>
<dbReference type="InterPro" id="IPR052070">
    <property type="entry name" value="ESCRT-I_UEV_domain"/>
</dbReference>
<organism evidence="11">
    <name type="scientific">Florenciella parvula</name>
    <dbReference type="NCBI Taxonomy" id="236787"/>
    <lineage>
        <taxon>Eukaryota</taxon>
        <taxon>Sar</taxon>
        <taxon>Stramenopiles</taxon>
        <taxon>Ochrophyta</taxon>
        <taxon>Dictyochophyceae</taxon>
        <taxon>Florenciellales</taxon>
        <taxon>Florenciella</taxon>
    </lineage>
</organism>
<evidence type="ECO:0000259" key="9">
    <source>
        <dbReference type="PROSITE" id="PS51312"/>
    </source>
</evidence>
<sequence>MAAAVDGVLNSLRSRYEAPARVRQDVVQLVGQIRSLLPKTGHLISNDGSESTLLVLTGTIPITYGNATYNIPIELYLPQAYPRAAPICYVRPTSDMTVKPGHHNVDGEGLVYLPYLHEWQAGTHSLVTLCASMMSVFGREPPVYAKPPGHDQQQAQLRAQQAAIQAQAQAHQAAQAQAATPPSYTATVTPPPYGNAAGGAAAATPPPGYSTVAHDSGAAERASPPANETPKQEAVRRLTTKLRDDLKGFYANICKEVDVEYASQAKLRAGHDDVTASLERMRKHKGVLKEQIHLAKQSTADLDTWLTRRQEEEARPVDPDDLVQPRDACSQKMLELVAEAGAIEDALFALDRGLNNGTVELDLFLREVRKLSRQQFLILAHEKKIIAVQK</sequence>
<dbReference type="GO" id="GO:0000813">
    <property type="term" value="C:ESCRT I complex"/>
    <property type="evidence" value="ECO:0007669"/>
    <property type="project" value="TreeGrafter"/>
</dbReference>
<evidence type="ECO:0000256" key="2">
    <source>
        <dbReference type="ARBA" id="ARBA00009594"/>
    </source>
</evidence>
<dbReference type="GO" id="GO:0043130">
    <property type="term" value="F:ubiquitin binding"/>
    <property type="evidence" value="ECO:0007669"/>
    <property type="project" value="TreeGrafter"/>
</dbReference>
<dbReference type="AlphaFoldDB" id="A0A7S2FND4"/>
<reference evidence="11" key="1">
    <citation type="submission" date="2021-01" db="EMBL/GenBank/DDBJ databases">
        <authorList>
            <person name="Corre E."/>
            <person name="Pelletier E."/>
            <person name="Niang G."/>
            <person name="Scheremetjew M."/>
            <person name="Finn R."/>
            <person name="Kale V."/>
            <person name="Holt S."/>
            <person name="Cochrane G."/>
            <person name="Meng A."/>
            <person name="Brown T."/>
            <person name="Cohen L."/>
        </authorList>
    </citation>
    <scope>NUCLEOTIDE SEQUENCE</scope>
    <source>
        <strain evidence="11">RCC1693</strain>
    </source>
</reference>
<dbReference type="InterPro" id="IPR008883">
    <property type="entry name" value="UEV_N"/>
</dbReference>
<evidence type="ECO:0008006" key="12">
    <source>
        <dbReference type="Google" id="ProtNLM"/>
    </source>
</evidence>
<dbReference type="InterPro" id="IPR017916">
    <property type="entry name" value="SB_dom"/>
</dbReference>